<feature type="transmembrane region" description="Helical" evidence="2">
    <location>
        <begin position="82"/>
        <end position="103"/>
    </location>
</feature>
<accession>A0A2X1LCE9</accession>
<evidence type="ECO:0000313" key="4">
    <source>
        <dbReference type="EMBL" id="SPW74206.1"/>
    </source>
</evidence>
<evidence type="ECO:0000313" key="5">
    <source>
        <dbReference type="EMBL" id="STO18207.1"/>
    </source>
</evidence>
<gene>
    <name evidence="4" type="ORF">NCTC8009_00610</name>
    <name evidence="5" type="ORF">NCTC8333_06466</name>
    <name evidence="3" type="ORF">Q2V20_24290</name>
</gene>
<evidence type="ECO:0000313" key="7">
    <source>
        <dbReference type="Proteomes" id="UP000254718"/>
    </source>
</evidence>
<dbReference type="Proteomes" id="UP001173661">
    <property type="component" value="Unassembled WGS sequence"/>
</dbReference>
<dbReference type="EMBL" id="UARW01000007">
    <property type="protein sequence ID" value="SPW74206.1"/>
    <property type="molecule type" value="Genomic_DNA"/>
</dbReference>
<dbReference type="EMBL" id="UGFE01000007">
    <property type="protein sequence ID" value="STO18207.1"/>
    <property type="molecule type" value="Genomic_DNA"/>
</dbReference>
<dbReference type="RefSeq" id="WP_174714722.1">
    <property type="nucleotide sequence ID" value="NZ_CM017122.1"/>
</dbReference>
<evidence type="ECO:0000256" key="1">
    <source>
        <dbReference type="SAM" id="Coils"/>
    </source>
</evidence>
<feature type="transmembrane region" description="Helical" evidence="2">
    <location>
        <begin position="30"/>
        <end position="50"/>
    </location>
</feature>
<keyword evidence="1" id="KW-0175">Coiled coil</keyword>
<reference evidence="6 7" key="1">
    <citation type="submission" date="2018-06" db="EMBL/GenBank/DDBJ databases">
        <authorList>
            <consortium name="Pathogen Informatics"/>
            <person name="Doyle S."/>
        </authorList>
    </citation>
    <scope>NUCLEOTIDE SEQUENCE [LARGE SCALE GENOMIC DNA]</scope>
    <source>
        <strain evidence="4 6">NCTC8009</strain>
        <strain evidence="5 7">NCTC8333</strain>
    </source>
</reference>
<dbReference type="AlphaFoldDB" id="A0A2X1LCE9"/>
<feature type="coiled-coil region" evidence="1">
    <location>
        <begin position="126"/>
        <end position="174"/>
    </location>
</feature>
<organism evidence="4 6">
    <name type="scientific">Escherichia coli</name>
    <dbReference type="NCBI Taxonomy" id="562"/>
    <lineage>
        <taxon>Bacteria</taxon>
        <taxon>Pseudomonadati</taxon>
        <taxon>Pseudomonadota</taxon>
        <taxon>Gammaproteobacteria</taxon>
        <taxon>Enterobacterales</taxon>
        <taxon>Enterobacteriaceae</taxon>
        <taxon>Escherichia</taxon>
    </lineage>
</organism>
<evidence type="ECO:0000313" key="6">
    <source>
        <dbReference type="Proteomes" id="UP000250991"/>
    </source>
</evidence>
<dbReference type="Proteomes" id="UP000250991">
    <property type="component" value="Unassembled WGS sequence"/>
</dbReference>
<evidence type="ECO:0000313" key="3">
    <source>
        <dbReference type="EMBL" id="MDO2577216.1"/>
    </source>
</evidence>
<reference evidence="3" key="2">
    <citation type="submission" date="2023-07" db="EMBL/GenBank/DDBJ databases">
        <title>High risk of intestinal colonization with ESBL-producing Escherichia coli among soldiers of military contingents in specific geographic regions.</title>
        <authorList>
            <person name="Literacka E."/>
        </authorList>
    </citation>
    <scope>NUCLEOTIDE SEQUENCE</scope>
    <source>
        <strain evidence="3">66</strain>
    </source>
</reference>
<keyword evidence="2" id="KW-1133">Transmembrane helix</keyword>
<keyword evidence="2" id="KW-0472">Membrane</keyword>
<name>A0A2X1LCE9_ECOLX</name>
<keyword evidence="2" id="KW-0812">Transmembrane</keyword>
<dbReference type="EMBL" id="JAUKXU010000032">
    <property type="protein sequence ID" value="MDO2577216.1"/>
    <property type="molecule type" value="Genomic_DNA"/>
</dbReference>
<proteinExistence type="predicted"/>
<sequence length="243" mass="28340">MSADSSIEKENPSTKNLLEDAVKDKLFNKVFAYIFISFLISNWQEILILFKSKYDIYTTLSIVWIGDKYQVPYLGTFIVPPFLAHFVMPFIYGTVASIVMPYITMRISKLTGRNYAQIRHIDREFDSKEQARLDELQKEIEQKKDERLSLEKKIEDQRKSLAKIEGEKKEVEDARISLFYGIKAIVDIYETKGESISTQEDFADLLKAVEQTDFYKDTGLYGINKLVDDVKRIYEHQSILNDK</sequence>
<protein>
    <submittedName>
        <fullName evidence="4">Uncharacterized protein</fullName>
    </submittedName>
</protein>
<dbReference type="Proteomes" id="UP000254718">
    <property type="component" value="Unassembled WGS sequence"/>
</dbReference>
<evidence type="ECO:0000256" key="2">
    <source>
        <dbReference type="SAM" id="Phobius"/>
    </source>
</evidence>